<dbReference type="SUPFAM" id="SSF102198">
    <property type="entry name" value="Putative cyclase"/>
    <property type="match status" value="1"/>
</dbReference>
<comment type="caution">
    <text evidence="1">The sequence shown here is derived from an EMBL/GenBank/DDBJ whole genome shotgun (WGS) entry which is preliminary data.</text>
</comment>
<dbReference type="GO" id="GO:0004061">
    <property type="term" value="F:arylformamidase activity"/>
    <property type="evidence" value="ECO:0007669"/>
    <property type="project" value="InterPro"/>
</dbReference>
<keyword evidence="2" id="KW-1185">Reference proteome</keyword>
<dbReference type="InterPro" id="IPR007325">
    <property type="entry name" value="KFase/CYL"/>
</dbReference>
<dbReference type="Gene3D" id="3.50.30.50">
    <property type="entry name" value="Putative cyclase"/>
    <property type="match status" value="1"/>
</dbReference>
<accession>A0A371NAF4</accession>
<name>A0A371NAF4_9EURY</name>
<dbReference type="EMBL" id="QREL01000004">
    <property type="protein sequence ID" value="REE24614.1"/>
    <property type="molecule type" value="Genomic_DNA"/>
</dbReference>
<proteinExistence type="predicted"/>
<dbReference type="Proteomes" id="UP000256864">
    <property type="component" value="Unassembled WGS sequence"/>
</dbReference>
<dbReference type="PANTHER" id="PTHR31118:SF32">
    <property type="entry name" value="KYNURENINE FORMAMIDASE"/>
    <property type="match status" value="1"/>
</dbReference>
<reference evidence="1 2" key="1">
    <citation type="submission" date="2018-07" db="EMBL/GenBank/DDBJ databases">
        <title>Genomic Encyclopedia of Type Strains, Phase IV (KMG-IV): sequencing the most valuable type-strain genomes for metagenomic binning, comparative biology and taxonomic classification.</title>
        <authorList>
            <person name="Goeker M."/>
        </authorList>
    </citation>
    <scope>NUCLEOTIDE SEQUENCE [LARGE SCALE GENOMIC DNA]</scope>
    <source>
        <strain evidence="1 2">DSM 7466</strain>
    </source>
</reference>
<protein>
    <submittedName>
        <fullName evidence="1">Kynurenine formamidase</fullName>
    </submittedName>
</protein>
<evidence type="ECO:0000313" key="2">
    <source>
        <dbReference type="Proteomes" id="UP000256864"/>
    </source>
</evidence>
<evidence type="ECO:0000313" key="1">
    <source>
        <dbReference type="EMBL" id="REE24614.1"/>
    </source>
</evidence>
<sequence>MYELLSYHLEDRSPVHPSLEDVSITINTTVGNDGYETHTIRTSNHAGTHIDAPAHFIEGGRRISEYSIDDLIFNEVSIIEVDAGPGVPIGKDDIDLVDCELLIIKTGFGSRRGEDVYLRDNPWIDPELIDHIRRNFKGIRAIGIDCISISTSSRPSEGRMAHLNAFMERREYGDPLLLIEDMKLDSVREVTGRVFAVPWMLGSVDSAPCTVIAELR</sequence>
<dbReference type="AlphaFoldDB" id="A0A371NAF4"/>
<gene>
    <name evidence="1" type="ORF">C7452_1722</name>
</gene>
<dbReference type="RefSeq" id="WP_115892840.1">
    <property type="nucleotide sequence ID" value="NZ_QREL01000004.1"/>
</dbReference>
<dbReference type="GO" id="GO:0019441">
    <property type="term" value="P:L-tryptophan catabolic process to kynurenine"/>
    <property type="evidence" value="ECO:0007669"/>
    <property type="project" value="InterPro"/>
</dbReference>
<dbReference type="GeneID" id="82298221"/>
<dbReference type="Pfam" id="PF04199">
    <property type="entry name" value="Cyclase"/>
    <property type="match status" value="1"/>
</dbReference>
<dbReference type="PANTHER" id="PTHR31118">
    <property type="entry name" value="CYCLASE-LIKE PROTEIN 2"/>
    <property type="match status" value="1"/>
</dbReference>
<organism evidence="1 2">
    <name type="scientific">Methanothermobacter defluvii</name>
    <dbReference type="NCBI Taxonomy" id="49339"/>
    <lineage>
        <taxon>Archaea</taxon>
        <taxon>Methanobacteriati</taxon>
        <taxon>Methanobacteriota</taxon>
        <taxon>Methanomada group</taxon>
        <taxon>Methanobacteria</taxon>
        <taxon>Methanobacteriales</taxon>
        <taxon>Methanobacteriaceae</taxon>
        <taxon>Methanothermobacter</taxon>
    </lineage>
</organism>
<dbReference type="InterPro" id="IPR037175">
    <property type="entry name" value="KFase_sf"/>
</dbReference>